<name>A0A1A9WIG1_9MUSC</name>
<evidence type="ECO:0000313" key="8">
    <source>
        <dbReference type="Proteomes" id="UP000091820"/>
    </source>
</evidence>
<dbReference type="InterPro" id="IPR036322">
    <property type="entry name" value="WD40_repeat_dom_sf"/>
</dbReference>
<dbReference type="GO" id="GO:0080008">
    <property type="term" value="C:Cul4-RING E3 ubiquitin ligase complex"/>
    <property type="evidence" value="ECO:0007669"/>
    <property type="project" value="TreeGrafter"/>
</dbReference>
<dbReference type="InterPro" id="IPR016024">
    <property type="entry name" value="ARM-type_fold"/>
</dbReference>
<keyword evidence="5" id="KW-0539">Nucleus</keyword>
<sequence>MTEQMEEDIESQREQVQQSNGQIVNVDHTPSPDQRLETQQAEQSEDNIQFDVYQQLVTSSAEAQTGNEEQVVPPEPSQPPTQQASTDDAAEGEANEQSRDSVDTFHGFDEMESRDMSQVLQYWESKHTQSGFDPVPILKRLAEIFEKETEIYMRKDPDPFDERHPYRTDPSCQFGFLLKQLFRKDHFMKKLVNDYLRDNYFTRQSIQKSSLELNILALRLILVIMPGLETSAVFQVEFDNLIHRIYNWAEDSIEPLQSYATGLLAAAMEVTDIAVTFRELNTRLVPKMIKRLHMLQAVYKSCTRELINHVMPSIGHSTLGLSSANNSMDCDGAAVNLERVLPSWMTNSAPQSPLQIEDTPSTSKATPATNSTALDVLANNSNMSTLLENSRETSPSARIYKKMYIAIHPPTAETSQMLILRYLTTMGEYQEFLGLFLEHNAIQLIFGYIENIDSRDTCLAFEALKYLASLLCHKKFALEFVSHGGLELLLKVPRPSIAATGVSITLYYLAYTEDAMERICTMPKSIITQLVKYALWILGHSYDSGKCHATMFFGLSFQFKIILDEFDAQDGLRKLYNVISVLKILNPSSNEEDENNDLNEDVESASRQIVRHVCVALKRYMESHLFYKYNSFMRQQFPSSAEFNQNITKATKANLEQISEQIRTLQENTSVRAHWSPVDQLLKLGGITLLLKIIAFSYEWNNGGRSETVRSALDVLSICCVIPRVYLAYCGILELPDHGATTGIFSILGAAAGDIVPDADVQKSALAVLCHCKDPITLMKCLGSSKKNKQSNRYSEELVEKVWESVCSNNGIIVLLSLMQIKTPITDADCIRGMACRALAGLARSQRVRQIVGKLPLFASGQIQTLMRDPILQEKRSEHVIFQKYALELLEQVSGKTKSLSHQLDPSLANIHKANVIAQTKIQYNEQQLYQLIYDHLESKGLTQTANMLQKEANLQLPLTTTKSFHQSPFDYKVMPISSMGRNRLRSRMADINQAIIGAASTITSNGPSSLENINGNLSDDIAQYAITPIKLVRKMDKSGCSSIGPNSSHSSTNNASMNCIQLSSQRSLQKQISVADINNMMEEGSPPLSTGITLSTIVTEYLTNQHALCNNPMTTCPQFDLFTPHKCPDPKPNRVLGDNINITARLFKAQSGFNTRRFDRRFVHSNFAPWHSIRSNDYNEIEFTSCHIVENTNLLLVGTHQGEAKVFNMNEGTELFSSRCHSYLIDSIQPNRKGDLVLTSSSWRSPLSVLWSISDNDFVSKLQFNDEFYCEFSKLTQDKVIGTQSDTGQKISTFKPVLGNQYTKNRATFCPADELVLSDGVLWDVKSGKEIHKFDKLNQSLSGIFHPNGLEIISNTEVWDLRTFHLLQTIPVLDQCYIKFSPMHVLYGISLEVENRNEFDDSNTYETSFKVLDAYDYSSISTIDVKRNIYDLSVSGNGSLIALVENQPSYESKPETFVKIYAVGMKKHEHEEEVRGSCTNFQSSSGSGTENNRAAAGGEVSSNRTYETTAASSNGGVGVRAVLRPRAAGRVYDITRGGGDGDDSDIVNGNNSGRQQQLSQPQQQNHNRHPEQPPQQPLYNENASAYQRNRNSGSNINNNNNNNNNNNRVAGLRAALVNLEAAGDIGTADADIDLNILLDLDDIALNLLSLLVGR</sequence>
<reference evidence="7" key="2">
    <citation type="submission" date="2020-05" db="UniProtKB">
        <authorList>
            <consortium name="EnsemblMetazoa"/>
        </authorList>
    </citation>
    <scope>IDENTIFICATION</scope>
    <source>
        <strain evidence="7">IAEA</strain>
    </source>
</reference>
<evidence type="ECO:0000256" key="4">
    <source>
        <dbReference type="ARBA" id="ARBA00022786"/>
    </source>
</evidence>
<dbReference type="VEuPathDB" id="VectorBase:GBRI020963"/>
<dbReference type="PANTHER" id="PTHR13129">
    <property type="entry name" value="VPRBP PROTEIN-RELATED"/>
    <property type="match status" value="1"/>
</dbReference>
<evidence type="ECO:0000256" key="5">
    <source>
        <dbReference type="ARBA" id="ARBA00023242"/>
    </source>
</evidence>
<evidence type="ECO:0000256" key="2">
    <source>
        <dbReference type="ARBA" id="ARBA00004906"/>
    </source>
</evidence>
<reference evidence="8" key="1">
    <citation type="submission" date="2014-03" db="EMBL/GenBank/DDBJ databases">
        <authorList>
            <person name="Aksoy S."/>
            <person name="Warren W."/>
            <person name="Wilson R.K."/>
        </authorList>
    </citation>
    <scope>NUCLEOTIDE SEQUENCE [LARGE SCALE GENOMIC DNA]</scope>
    <source>
        <strain evidence="8">IAEA</strain>
    </source>
</reference>
<dbReference type="GO" id="GO:0016567">
    <property type="term" value="P:protein ubiquitination"/>
    <property type="evidence" value="ECO:0007669"/>
    <property type="project" value="UniProtKB-UniPathway"/>
</dbReference>
<evidence type="ECO:0000256" key="6">
    <source>
        <dbReference type="SAM" id="MobiDB-lite"/>
    </source>
</evidence>
<feature type="compositionally biased region" description="Low complexity" evidence="6">
    <location>
        <begin position="1556"/>
        <end position="1565"/>
    </location>
</feature>
<comment type="subcellular location">
    <subcellularLocation>
        <location evidence="1">Nucleus</location>
    </subcellularLocation>
</comment>
<dbReference type="SUPFAM" id="SSF50978">
    <property type="entry name" value="WD40 repeat-like"/>
    <property type="match status" value="1"/>
</dbReference>
<dbReference type="Proteomes" id="UP000091820">
    <property type="component" value="Unassembled WGS sequence"/>
</dbReference>
<dbReference type="SMART" id="SM00667">
    <property type="entry name" value="LisH"/>
    <property type="match status" value="1"/>
</dbReference>
<comment type="pathway">
    <text evidence="2">Protein modification; protein ubiquitination.</text>
</comment>
<dbReference type="SUPFAM" id="SSF48371">
    <property type="entry name" value="ARM repeat"/>
    <property type="match status" value="1"/>
</dbReference>
<dbReference type="InterPro" id="IPR006594">
    <property type="entry name" value="LisH"/>
</dbReference>
<organism evidence="7 8">
    <name type="scientific">Glossina brevipalpis</name>
    <dbReference type="NCBI Taxonomy" id="37001"/>
    <lineage>
        <taxon>Eukaryota</taxon>
        <taxon>Metazoa</taxon>
        <taxon>Ecdysozoa</taxon>
        <taxon>Arthropoda</taxon>
        <taxon>Hexapoda</taxon>
        <taxon>Insecta</taxon>
        <taxon>Pterygota</taxon>
        <taxon>Neoptera</taxon>
        <taxon>Endopterygota</taxon>
        <taxon>Diptera</taxon>
        <taxon>Brachycera</taxon>
        <taxon>Muscomorpha</taxon>
        <taxon>Hippoboscoidea</taxon>
        <taxon>Glossinidae</taxon>
        <taxon>Glossina</taxon>
    </lineage>
</organism>
<feature type="compositionally biased region" description="Polar residues" evidence="6">
    <location>
        <begin position="55"/>
        <end position="68"/>
    </location>
</feature>
<proteinExistence type="inferred from homology"/>
<feature type="compositionally biased region" description="Polar residues" evidence="6">
    <location>
        <begin position="14"/>
        <end position="23"/>
    </location>
</feature>
<feature type="region of interest" description="Disordered" evidence="6">
    <location>
        <begin position="1470"/>
        <end position="1516"/>
    </location>
</feature>
<accession>A0A1A9WIG1</accession>
<dbReference type="GO" id="GO:0005634">
    <property type="term" value="C:nucleus"/>
    <property type="evidence" value="ECO:0007669"/>
    <property type="project" value="UniProtKB-SubCell"/>
</dbReference>
<feature type="compositionally biased region" description="Polar residues" evidence="6">
    <location>
        <begin position="1501"/>
        <end position="1515"/>
    </location>
</feature>
<dbReference type="PROSITE" id="PS50896">
    <property type="entry name" value="LISH"/>
    <property type="match status" value="1"/>
</dbReference>
<dbReference type="UniPathway" id="UPA00143"/>
<evidence type="ECO:0000256" key="1">
    <source>
        <dbReference type="ARBA" id="ARBA00004123"/>
    </source>
</evidence>
<keyword evidence="4" id="KW-0833">Ubl conjugation pathway</keyword>
<feature type="region of interest" description="Disordered" evidence="6">
    <location>
        <begin position="1"/>
        <end position="102"/>
    </location>
</feature>
<dbReference type="Gene3D" id="1.25.10.10">
    <property type="entry name" value="Leucine-rich Repeat Variant"/>
    <property type="match status" value="1"/>
</dbReference>
<feature type="region of interest" description="Disordered" evidence="6">
    <location>
        <begin position="1533"/>
        <end position="1580"/>
    </location>
</feature>
<dbReference type="InterPro" id="IPR015943">
    <property type="entry name" value="WD40/YVTN_repeat-like_dom_sf"/>
</dbReference>
<feature type="compositionally biased region" description="Polar residues" evidence="6">
    <location>
        <begin position="1478"/>
        <end position="1493"/>
    </location>
</feature>
<dbReference type="PANTHER" id="PTHR13129:SF4">
    <property type="entry name" value="DDB1- AND CUL4-ASSOCIATED FACTOR 1"/>
    <property type="match status" value="1"/>
</dbReference>
<dbReference type="InterPro" id="IPR011989">
    <property type="entry name" value="ARM-like"/>
</dbReference>
<dbReference type="InterPro" id="IPR033270">
    <property type="entry name" value="VPRBP/DCAF1"/>
</dbReference>
<dbReference type="EnsemblMetazoa" id="GBRI020963-RA">
    <property type="protein sequence ID" value="GBRI020963-PA"/>
    <property type="gene ID" value="GBRI020963"/>
</dbReference>
<evidence type="ECO:0000256" key="3">
    <source>
        <dbReference type="ARBA" id="ARBA00008845"/>
    </source>
</evidence>
<dbReference type="STRING" id="37001.A0A1A9WIG1"/>
<keyword evidence="8" id="KW-1185">Reference proteome</keyword>
<feature type="region of interest" description="Disordered" evidence="6">
    <location>
        <begin position="1589"/>
        <end position="1608"/>
    </location>
</feature>
<dbReference type="Gene3D" id="2.130.10.10">
    <property type="entry name" value="YVTN repeat-like/Quinoprotein amine dehydrogenase"/>
    <property type="match status" value="1"/>
</dbReference>
<protein>
    <submittedName>
        <fullName evidence="7">Uncharacterized protein</fullName>
    </submittedName>
</protein>
<comment type="similarity">
    <text evidence="3">Belongs to the VPRBP/DCAF1 family.</text>
</comment>
<evidence type="ECO:0000313" key="7">
    <source>
        <dbReference type="EnsemblMetazoa" id="GBRI020963-PA"/>
    </source>
</evidence>